<sequence>MNKQTIPVQHPANVSPTTISSQGSNKQPQLDADKTFLARNIVIKPDSIQMEVALEGRWQPVRLSSEANIDQVLKLPEAQLKLDATGTVLTLVTPEAKLSLKSAQSLLSLLGVLKGFGDHSAIQTDAQIKQTPHSQLALPKLGVNVPIPPSIGNLLQQESKLVASLSAKSDKVLMQVFNMFGDKLHQMPVAKKAIAKLVSQLSQQTSNYLQLTQNKSTLKLGLHQHDITQIQTPTPTELKQLQKQVWHGAKLSTAPDGIEVAIATKSTKIKLATSLKSILPKLETQAFQTQLKEATQSYKEQTLKYDKPLFNVSLADIKQTVKQALQAITQTPFFNRAAQQDTNKANQLPAQQIPSITATAKSYLHQPLYTSAALRPASVALMALSEGIKQNFSGLESQSQSAMHKQRLVSARSQAPQSPFGDANTTDQQKAKSIAPDNNKPHSFVLQGDKKQSVSTPNTQASSSVNTLQSAQSSAAKMPFEMRLQLIQQVLSAALPKSNGPIAADQISMTQTKLATQMQLTDVIPLRGAQKSQNAVPASLPLAHILSKPLREAALTETQTPDLKDPALLSEKISEKMTFKSSQSVDLTRLVHQAFSRLMDEGKATPDMVSQDLFSRLPSIATPLNTSVPMTSFTQALDKLLVTLLGTQLSTQNEAQLPKNVSQEQRIASMVETLFPGNKLQQPKQFIQAVNLSAQQNLVEELGFIQNAMSPTNQTQALGQKFDSESQLLINLFLPMKTPPECRQSELQIGNYKKPAKAGLPEKQVWFVRLNFDYEALGQLSVQAELMDKAVDCEIVGDSPSVCQLAEPHLDALRSKLAAHGLQVGDIALREDAVQVKQFYDKHAIVNIKV</sequence>
<feature type="region of interest" description="Disordered" evidence="1">
    <location>
        <begin position="1"/>
        <end position="29"/>
    </location>
</feature>
<reference evidence="3 4" key="1">
    <citation type="submission" date="2013-07" db="EMBL/GenBank/DDBJ databases">
        <title>Comparative Genomic and Metabolomic Analysis of Twelve Strains of Pseudoalteromonas luteoviolacea.</title>
        <authorList>
            <person name="Vynne N.G."/>
            <person name="Mansson M."/>
            <person name="Gram L."/>
        </authorList>
    </citation>
    <scope>NUCLEOTIDE SEQUENCE [LARGE SCALE GENOMIC DNA]</scope>
    <source>
        <strain evidence="3 4">H33</strain>
    </source>
</reference>
<feature type="domain" description="Flagellar hook-length control protein-like C-terminal" evidence="2">
    <location>
        <begin position="761"/>
        <end position="831"/>
    </location>
</feature>
<evidence type="ECO:0000256" key="1">
    <source>
        <dbReference type="SAM" id="MobiDB-lite"/>
    </source>
</evidence>
<gene>
    <name evidence="3" type="ORF">N476_20710</name>
</gene>
<feature type="compositionally biased region" description="Polar residues" evidence="1">
    <location>
        <begin position="1"/>
        <end position="28"/>
    </location>
</feature>
<comment type="caution">
    <text evidence="3">The sequence shown here is derived from an EMBL/GenBank/DDBJ whole genome shotgun (WGS) entry which is preliminary data.</text>
</comment>
<organism evidence="3 4">
    <name type="scientific">Pseudoalteromonas luteoviolacea H33</name>
    <dbReference type="NCBI Taxonomy" id="1365251"/>
    <lineage>
        <taxon>Bacteria</taxon>
        <taxon>Pseudomonadati</taxon>
        <taxon>Pseudomonadota</taxon>
        <taxon>Gammaproteobacteria</taxon>
        <taxon>Alteromonadales</taxon>
        <taxon>Pseudoalteromonadaceae</taxon>
        <taxon>Pseudoalteromonas</taxon>
    </lineage>
</organism>
<evidence type="ECO:0000313" key="3">
    <source>
        <dbReference type="EMBL" id="KZN48793.1"/>
    </source>
</evidence>
<dbReference type="InterPro" id="IPR021136">
    <property type="entry name" value="Flagellar_hook_control-like_C"/>
</dbReference>
<dbReference type="Proteomes" id="UP000076503">
    <property type="component" value="Unassembled WGS sequence"/>
</dbReference>
<feature type="compositionally biased region" description="Polar residues" evidence="1">
    <location>
        <begin position="411"/>
        <end position="428"/>
    </location>
</feature>
<dbReference type="RefSeq" id="WP_063362905.1">
    <property type="nucleotide sequence ID" value="NZ_AUXZ01000089.1"/>
</dbReference>
<accession>A0A162AFC3</accession>
<dbReference type="EMBL" id="AUXZ01000089">
    <property type="protein sequence ID" value="KZN48793.1"/>
    <property type="molecule type" value="Genomic_DNA"/>
</dbReference>
<feature type="compositionally biased region" description="Polar residues" evidence="1">
    <location>
        <begin position="453"/>
        <end position="465"/>
    </location>
</feature>
<evidence type="ECO:0000313" key="4">
    <source>
        <dbReference type="Proteomes" id="UP000076503"/>
    </source>
</evidence>
<evidence type="ECO:0000259" key="2">
    <source>
        <dbReference type="Pfam" id="PF02120"/>
    </source>
</evidence>
<dbReference type="PATRIC" id="fig|1365251.3.peg.3599"/>
<name>A0A162AFC3_9GAMM</name>
<dbReference type="InterPro" id="IPR038610">
    <property type="entry name" value="FliK-like_C_sf"/>
</dbReference>
<dbReference type="OrthoDB" id="6311182at2"/>
<dbReference type="AlphaFoldDB" id="A0A162AFC3"/>
<feature type="region of interest" description="Disordered" evidence="1">
    <location>
        <begin position="395"/>
        <end position="465"/>
    </location>
</feature>
<proteinExistence type="predicted"/>
<protein>
    <recommendedName>
        <fullName evidence="2">Flagellar hook-length control protein-like C-terminal domain-containing protein</fullName>
    </recommendedName>
</protein>
<dbReference type="Pfam" id="PF02120">
    <property type="entry name" value="Flg_hook"/>
    <property type="match status" value="1"/>
</dbReference>
<dbReference type="Gene3D" id="3.30.750.140">
    <property type="match status" value="1"/>
</dbReference>